<dbReference type="EMBL" id="CP012333">
    <property type="protein sequence ID" value="AKV00211.1"/>
    <property type="molecule type" value="Genomic_DNA"/>
</dbReference>
<dbReference type="Proteomes" id="UP000064967">
    <property type="component" value="Chromosome"/>
</dbReference>
<name>A0A0K1Q327_9BACT</name>
<organism evidence="1 2">
    <name type="scientific">Labilithrix luteola</name>
    <dbReference type="NCBI Taxonomy" id="1391654"/>
    <lineage>
        <taxon>Bacteria</taxon>
        <taxon>Pseudomonadati</taxon>
        <taxon>Myxococcota</taxon>
        <taxon>Polyangia</taxon>
        <taxon>Polyangiales</taxon>
        <taxon>Labilitrichaceae</taxon>
        <taxon>Labilithrix</taxon>
    </lineage>
</organism>
<dbReference type="KEGG" id="llu:AKJ09_06874"/>
<evidence type="ECO:0000313" key="2">
    <source>
        <dbReference type="Proteomes" id="UP000064967"/>
    </source>
</evidence>
<evidence type="ECO:0000313" key="1">
    <source>
        <dbReference type="EMBL" id="AKV00211.1"/>
    </source>
</evidence>
<keyword evidence="2" id="KW-1185">Reference proteome</keyword>
<dbReference type="AlphaFoldDB" id="A0A0K1Q327"/>
<accession>A0A0K1Q327</accession>
<dbReference type="STRING" id="1391654.AKJ09_06874"/>
<reference evidence="1 2" key="1">
    <citation type="submission" date="2015-08" db="EMBL/GenBank/DDBJ databases">
        <authorList>
            <person name="Babu N.S."/>
            <person name="Beckwith C.J."/>
            <person name="Beseler K.G."/>
            <person name="Brison A."/>
            <person name="Carone J.V."/>
            <person name="Caskin T.P."/>
            <person name="Diamond M."/>
            <person name="Durham M.E."/>
            <person name="Foxe J.M."/>
            <person name="Go M."/>
            <person name="Henderson B.A."/>
            <person name="Jones I.B."/>
            <person name="McGettigan J.A."/>
            <person name="Micheletti S.J."/>
            <person name="Nasrallah M.E."/>
            <person name="Ortiz D."/>
            <person name="Piller C.R."/>
            <person name="Privatt S.R."/>
            <person name="Schneider S.L."/>
            <person name="Sharp S."/>
            <person name="Smith T.C."/>
            <person name="Stanton J.D."/>
            <person name="Ullery H.E."/>
            <person name="Wilson R.J."/>
            <person name="Serrano M.G."/>
            <person name="Buck G."/>
            <person name="Lee V."/>
            <person name="Wang Y."/>
            <person name="Carvalho R."/>
            <person name="Voegtly L."/>
            <person name="Shi R."/>
            <person name="Duckworth R."/>
            <person name="Johnson A."/>
            <person name="Loviza R."/>
            <person name="Walstead R."/>
            <person name="Shah Z."/>
            <person name="Kiflezghi M."/>
            <person name="Wade K."/>
            <person name="Ball S.L."/>
            <person name="Bradley K.W."/>
            <person name="Asai D.J."/>
            <person name="Bowman C.A."/>
            <person name="Russell D.A."/>
            <person name="Pope W.H."/>
            <person name="Jacobs-Sera D."/>
            <person name="Hendrix R.W."/>
            <person name="Hatfull G.F."/>
        </authorList>
    </citation>
    <scope>NUCLEOTIDE SEQUENCE [LARGE SCALE GENOMIC DNA]</scope>
    <source>
        <strain evidence="1 2">DSM 27648</strain>
    </source>
</reference>
<sequence length="228" mass="24646">MNGIEGIVDGAPEIGLNDGREVTLDGSKVGEAGPKKSDGLGRALQLKKSSSGRVAYAFGPETQWTVVRGLLDTAAKAGYPHASFVTRVVREGVARPGHLDVEVATEKKTTSDRELHVSLSSRGAVMLRWLEGTKQIGEVVPTDAVVTRLARPVEREWNDRGLFHEPNDKRFDQVILHVEPDTPYILVLTVLDAISGTKRGSVPAFIVNLPAEDKTPEHTIGSPSSKPR</sequence>
<gene>
    <name evidence="1" type="ORF">AKJ09_06874</name>
</gene>
<proteinExistence type="predicted"/>
<protein>
    <submittedName>
        <fullName evidence="1">TolR protein</fullName>
    </submittedName>
</protein>